<gene>
    <name evidence="4" type="ORF">RDWZM_010123</name>
</gene>
<name>A0A9Q0LYU1_BLOTA</name>
<keyword evidence="3" id="KW-0732">Signal</keyword>
<protein>
    <submittedName>
        <fullName evidence="4">Uncharacterized protein</fullName>
    </submittedName>
</protein>
<dbReference type="Gene3D" id="2.110.10.10">
    <property type="entry name" value="Hemopexin-like domain"/>
    <property type="match status" value="1"/>
</dbReference>
<dbReference type="SUPFAM" id="SSF50923">
    <property type="entry name" value="Hemopexin-like domain"/>
    <property type="match status" value="1"/>
</dbReference>
<evidence type="ECO:0000256" key="3">
    <source>
        <dbReference type="SAM" id="SignalP"/>
    </source>
</evidence>
<feature type="chain" id="PRO_5040173352" evidence="3">
    <location>
        <begin position="18"/>
        <end position="346"/>
    </location>
</feature>
<comment type="caution">
    <text evidence="4">The sequence shown here is derived from an EMBL/GenBank/DDBJ whole genome shotgun (WGS) entry which is preliminary data.</text>
</comment>
<organism evidence="4 5">
    <name type="scientific">Blomia tropicalis</name>
    <name type="common">Mite</name>
    <dbReference type="NCBI Taxonomy" id="40697"/>
    <lineage>
        <taxon>Eukaryota</taxon>
        <taxon>Metazoa</taxon>
        <taxon>Ecdysozoa</taxon>
        <taxon>Arthropoda</taxon>
        <taxon>Chelicerata</taxon>
        <taxon>Arachnida</taxon>
        <taxon>Acari</taxon>
        <taxon>Acariformes</taxon>
        <taxon>Sarcoptiformes</taxon>
        <taxon>Astigmata</taxon>
        <taxon>Glycyphagoidea</taxon>
        <taxon>Echimyopodidae</taxon>
        <taxon>Blomia</taxon>
    </lineage>
</organism>
<reference evidence="4" key="1">
    <citation type="submission" date="2022-12" db="EMBL/GenBank/DDBJ databases">
        <title>Genome assemblies of Blomia tropicalis.</title>
        <authorList>
            <person name="Cui Y."/>
        </authorList>
    </citation>
    <scope>NUCLEOTIDE SEQUENCE</scope>
    <source>
        <tissue evidence="4">Adult mites</tissue>
    </source>
</reference>
<evidence type="ECO:0000256" key="2">
    <source>
        <dbReference type="SAM" id="Phobius"/>
    </source>
</evidence>
<keyword evidence="2" id="KW-0472">Membrane</keyword>
<feature type="compositionally biased region" description="Polar residues" evidence="1">
    <location>
        <begin position="326"/>
        <end position="346"/>
    </location>
</feature>
<keyword evidence="2" id="KW-0812">Transmembrane</keyword>
<accession>A0A9Q0LYU1</accession>
<feature type="signal peptide" evidence="3">
    <location>
        <begin position="1"/>
        <end position="17"/>
    </location>
</feature>
<evidence type="ECO:0000256" key="1">
    <source>
        <dbReference type="SAM" id="MobiDB-lite"/>
    </source>
</evidence>
<dbReference type="OMA" id="TISILRC"/>
<dbReference type="Proteomes" id="UP001142055">
    <property type="component" value="Chromosome 4"/>
</dbReference>
<dbReference type="InterPro" id="IPR036375">
    <property type="entry name" value="Hemopexin-like_dom_sf"/>
</dbReference>
<evidence type="ECO:0000313" key="4">
    <source>
        <dbReference type="EMBL" id="KAJ6215623.1"/>
    </source>
</evidence>
<dbReference type="AlphaFoldDB" id="A0A9Q0LYU1"/>
<evidence type="ECO:0000313" key="5">
    <source>
        <dbReference type="Proteomes" id="UP001142055"/>
    </source>
</evidence>
<proteinExistence type="predicted"/>
<sequence>MLRLIILFIYTVLSVSTNPTDRCIDFELDRIDAITTMTNGSMLLISRGNFWLLHENQVPSMEYARSISSLVSVSDQPITKLVDPDSLAATNIGVDVQDGVCKPTRQRLLLYSWTSPNRSMISIFQDDVLLNKPNITELELFRSAKSIDWSQPIDGMAYWQNLTIIFQNGSFISVRCVNGHWKQVVHKAIGDVFPGLPIDQTLDSVFIRQSQDQMDAATVYMFYGNQFYECSVTGNDACEGPYNLMSEFFNVNHFCADSQLGRAESTRRMIIALLIVLIILISSCIIGSILYFCFKPEHFTYLVNGKIRSNYNRDHLSYESLKRNENPPTQQQSNSVECKSVTNGKS</sequence>
<feature type="transmembrane region" description="Helical" evidence="2">
    <location>
        <begin position="269"/>
        <end position="294"/>
    </location>
</feature>
<feature type="region of interest" description="Disordered" evidence="1">
    <location>
        <begin position="322"/>
        <end position="346"/>
    </location>
</feature>
<keyword evidence="5" id="KW-1185">Reference proteome</keyword>
<keyword evidence="2" id="KW-1133">Transmembrane helix</keyword>
<dbReference type="EMBL" id="JAPWDV010000004">
    <property type="protein sequence ID" value="KAJ6215623.1"/>
    <property type="molecule type" value="Genomic_DNA"/>
</dbReference>